<dbReference type="EMBL" id="BJWK01000020">
    <property type="protein sequence ID" value="GEM12283.1"/>
    <property type="molecule type" value="Genomic_DNA"/>
</dbReference>
<protein>
    <submittedName>
        <fullName evidence="3">NUDIX hydrolase domain containing protein</fullName>
    </submittedName>
</protein>
<dbReference type="GO" id="GO:0015938">
    <property type="term" value="P:coenzyme A catabolic process"/>
    <property type="evidence" value="ECO:0007669"/>
    <property type="project" value="TreeGrafter"/>
</dbReference>
<dbReference type="PANTHER" id="PTHR12992:SF45">
    <property type="entry name" value="NUDIX HYDROLASE DOMAIN-CONTAINING PROTEIN"/>
    <property type="match status" value="1"/>
</dbReference>
<sequence length="327" mass="35813">MPVHDDLRANADLSLLDEALRTTLSDATDRARDQLRRLARYSAPPAQIEFPKPKLAAVLVLLHLNPLNELSVTLTTRSKRLRSHPGETALPGGRWEEGDGEGGEWTALREAWEEIGLPLPPRPAVPRALASPPTSPPPHLLYLTTLPAFTSRTLLVVLPVVYLLNKPASSASTYLSETLRVNKDEVDEVFHLPLRSFLMRDEGPSTSSSSSSTQTRSRPLPSPLPGSETLEHTYADFTWLLSRPYRLHHFAHPSQLVTPSPVTGLTADIVVETALLASPGEVGFVRRAEGQMQWDEIVDEAMRVHARGAGAESGSRKEGADERTSAT</sequence>
<dbReference type="PANTHER" id="PTHR12992">
    <property type="entry name" value="NUDIX HYDROLASE"/>
    <property type="match status" value="1"/>
</dbReference>
<dbReference type="SUPFAM" id="SSF55811">
    <property type="entry name" value="Nudix"/>
    <property type="match status" value="1"/>
</dbReference>
<comment type="caution">
    <text evidence="3">The sequence shown here is derived from an EMBL/GenBank/DDBJ whole genome shotgun (WGS) entry which is preliminary data.</text>
</comment>
<evidence type="ECO:0000313" key="4">
    <source>
        <dbReference type="Proteomes" id="UP000321518"/>
    </source>
</evidence>
<dbReference type="Pfam" id="PF00293">
    <property type="entry name" value="NUDIX"/>
    <property type="match status" value="1"/>
</dbReference>
<feature type="compositionally biased region" description="Low complexity" evidence="1">
    <location>
        <begin position="204"/>
        <end position="219"/>
    </location>
</feature>
<proteinExistence type="predicted"/>
<feature type="region of interest" description="Disordered" evidence="1">
    <location>
        <begin position="307"/>
        <end position="327"/>
    </location>
</feature>
<dbReference type="PROSITE" id="PS51462">
    <property type="entry name" value="NUDIX"/>
    <property type="match status" value="1"/>
</dbReference>
<reference evidence="3 4" key="1">
    <citation type="submission" date="2019-07" db="EMBL/GenBank/DDBJ databases">
        <title>Rhodotorula toruloides NBRC10032 genome sequencing.</title>
        <authorList>
            <person name="Shida Y."/>
            <person name="Takaku H."/>
            <person name="Ogasawara W."/>
            <person name="Mori K."/>
        </authorList>
    </citation>
    <scope>NUCLEOTIDE SEQUENCE [LARGE SCALE GENOMIC DNA]</scope>
    <source>
        <strain evidence="3 4">NBRC10032</strain>
    </source>
</reference>
<evidence type="ECO:0000256" key="1">
    <source>
        <dbReference type="SAM" id="MobiDB-lite"/>
    </source>
</evidence>
<gene>
    <name evidence="3" type="ORF">Rt10032_c20g6300</name>
</gene>
<organism evidence="3 4">
    <name type="scientific">Rhodotorula toruloides</name>
    <name type="common">Yeast</name>
    <name type="synonym">Rhodosporidium toruloides</name>
    <dbReference type="NCBI Taxonomy" id="5286"/>
    <lineage>
        <taxon>Eukaryota</taxon>
        <taxon>Fungi</taxon>
        <taxon>Dikarya</taxon>
        <taxon>Basidiomycota</taxon>
        <taxon>Pucciniomycotina</taxon>
        <taxon>Microbotryomycetes</taxon>
        <taxon>Sporidiobolales</taxon>
        <taxon>Sporidiobolaceae</taxon>
        <taxon>Rhodotorula</taxon>
    </lineage>
</organism>
<accession>A0A511KPI7</accession>
<name>A0A511KPI7_RHOTO</name>
<evidence type="ECO:0000313" key="3">
    <source>
        <dbReference type="EMBL" id="GEM12283.1"/>
    </source>
</evidence>
<keyword evidence="3" id="KW-0378">Hydrolase</keyword>
<dbReference type="InterPro" id="IPR000086">
    <property type="entry name" value="NUDIX_hydrolase_dom"/>
</dbReference>
<feature type="region of interest" description="Disordered" evidence="1">
    <location>
        <begin position="201"/>
        <end position="228"/>
    </location>
</feature>
<dbReference type="Proteomes" id="UP000321518">
    <property type="component" value="Unassembled WGS sequence"/>
</dbReference>
<dbReference type="InterPro" id="IPR045121">
    <property type="entry name" value="CoAse"/>
</dbReference>
<dbReference type="Gene3D" id="3.90.79.10">
    <property type="entry name" value="Nucleoside Triphosphate Pyrophosphohydrolase"/>
    <property type="match status" value="1"/>
</dbReference>
<dbReference type="AlphaFoldDB" id="A0A511KPI7"/>
<dbReference type="GO" id="GO:0010945">
    <property type="term" value="F:coenzyme A diphosphatase activity"/>
    <property type="evidence" value="ECO:0007669"/>
    <property type="project" value="InterPro"/>
</dbReference>
<evidence type="ECO:0000259" key="2">
    <source>
        <dbReference type="PROSITE" id="PS51462"/>
    </source>
</evidence>
<feature type="compositionally biased region" description="Basic and acidic residues" evidence="1">
    <location>
        <begin position="314"/>
        <end position="327"/>
    </location>
</feature>
<dbReference type="InterPro" id="IPR015797">
    <property type="entry name" value="NUDIX_hydrolase-like_dom_sf"/>
</dbReference>
<dbReference type="OrthoDB" id="10260614at2759"/>
<feature type="domain" description="Nudix hydrolase" evidence="2">
    <location>
        <begin position="53"/>
        <end position="214"/>
    </location>
</feature>